<comment type="subcellular location">
    <subcellularLocation>
        <location evidence="1">Mitochondrion outer membrane</location>
        <topology evidence="1">Multi-pass membrane protein</topology>
    </subcellularLocation>
</comment>
<evidence type="ECO:0000256" key="2">
    <source>
        <dbReference type="ARBA" id="ARBA00009160"/>
    </source>
</evidence>
<keyword evidence="3" id="KW-0812">Transmembrane</keyword>
<reference evidence="6" key="1">
    <citation type="submission" date="2023-03" db="EMBL/GenBank/DDBJ databases">
        <title>Chromosome-level genomes of two armyworms, Mythimna separata and Mythimna loreyi, provide insights into the biosynthesis and reception of sex pheromones.</title>
        <authorList>
            <person name="Zhao H."/>
        </authorList>
    </citation>
    <scope>NUCLEOTIDE SEQUENCE</scope>
    <source>
        <strain evidence="6">BeijingLab</strain>
        <tissue evidence="6">Pupa</tissue>
    </source>
</reference>
<accession>A0AAD7YBD0</accession>
<comment type="caution">
    <text evidence="6">The sequence shown here is derived from an EMBL/GenBank/DDBJ whole genome shotgun (WGS) entry which is preliminary data.</text>
</comment>
<dbReference type="GO" id="GO:0000422">
    <property type="term" value="P:autophagy of mitochondrion"/>
    <property type="evidence" value="ECO:0007669"/>
    <property type="project" value="TreeGrafter"/>
</dbReference>
<dbReference type="PANTHER" id="PTHR21346:SF0">
    <property type="entry name" value="RE45833P"/>
    <property type="match status" value="1"/>
</dbReference>
<dbReference type="AlphaFoldDB" id="A0AAD7YBD0"/>
<organism evidence="6 7">
    <name type="scientific">Mythimna separata</name>
    <name type="common">Oriental armyworm</name>
    <name type="synonym">Pseudaletia separata</name>
    <dbReference type="NCBI Taxonomy" id="271217"/>
    <lineage>
        <taxon>Eukaryota</taxon>
        <taxon>Metazoa</taxon>
        <taxon>Ecdysozoa</taxon>
        <taxon>Arthropoda</taxon>
        <taxon>Hexapoda</taxon>
        <taxon>Insecta</taxon>
        <taxon>Pterygota</taxon>
        <taxon>Neoptera</taxon>
        <taxon>Endopterygota</taxon>
        <taxon>Lepidoptera</taxon>
        <taxon>Glossata</taxon>
        <taxon>Ditrysia</taxon>
        <taxon>Noctuoidea</taxon>
        <taxon>Noctuidae</taxon>
        <taxon>Noctuinae</taxon>
        <taxon>Hadenini</taxon>
        <taxon>Mythimna</taxon>
    </lineage>
</organism>
<evidence type="ECO:0000256" key="4">
    <source>
        <dbReference type="ARBA" id="ARBA00022989"/>
    </source>
</evidence>
<proteinExistence type="inferred from homology"/>
<evidence type="ECO:0000256" key="5">
    <source>
        <dbReference type="ARBA" id="ARBA00023136"/>
    </source>
</evidence>
<evidence type="ECO:0008006" key="8">
    <source>
        <dbReference type="Google" id="ProtNLM"/>
    </source>
</evidence>
<keyword evidence="7" id="KW-1185">Reference proteome</keyword>
<dbReference type="EMBL" id="JARGEI010000023">
    <property type="protein sequence ID" value="KAJ8709947.1"/>
    <property type="molecule type" value="Genomic_DNA"/>
</dbReference>
<evidence type="ECO:0000256" key="1">
    <source>
        <dbReference type="ARBA" id="ARBA00004374"/>
    </source>
</evidence>
<protein>
    <recommendedName>
        <fullName evidence="8">FUN14 domain-containing protein 1</fullName>
    </recommendedName>
</protein>
<sequence>MARPTLSTEFPHIASQGDGGDGVATPVKVPSVFDITIDGLKSNTSKNLILGTFTGWLSGLTLIRIGRIAAFGLGGGIILLHFAAEFGYINVNWDKVKETAEGSQAWMEKLLQGVRRNSCFSVGFLGGFFFGVAST</sequence>
<gene>
    <name evidence="6" type="ORF">PYW07_009313</name>
</gene>
<keyword evidence="5" id="KW-0472">Membrane</keyword>
<evidence type="ECO:0000313" key="6">
    <source>
        <dbReference type="EMBL" id="KAJ8709947.1"/>
    </source>
</evidence>
<dbReference type="Pfam" id="PF04930">
    <property type="entry name" value="FUN14"/>
    <property type="match status" value="1"/>
</dbReference>
<dbReference type="Proteomes" id="UP001231518">
    <property type="component" value="Chromosome 23"/>
</dbReference>
<evidence type="ECO:0000256" key="3">
    <source>
        <dbReference type="ARBA" id="ARBA00022692"/>
    </source>
</evidence>
<name>A0AAD7YBD0_MYTSE</name>
<dbReference type="InterPro" id="IPR007014">
    <property type="entry name" value="FUN14"/>
</dbReference>
<dbReference type="GO" id="GO:0005741">
    <property type="term" value="C:mitochondrial outer membrane"/>
    <property type="evidence" value="ECO:0007669"/>
    <property type="project" value="UniProtKB-SubCell"/>
</dbReference>
<dbReference type="PANTHER" id="PTHR21346">
    <property type="entry name" value="FUN14 DOMAIN CONTAINING"/>
    <property type="match status" value="1"/>
</dbReference>
<keyword evidence="4" id="KW-1133">Transmembrane helix</keyword>
<comment type="similarity">
    <text evidence="2">Belongs to the FUN14 family.</text>
</comment>
<evidence type="ECO:0000313" key="7">
    <source>
        <dbReference type="Proteomes" id="UP001231518"/>
    </source>
</evidence>